<feature type="binding site" description="axial binding residue" evidence="13">
    <location>
        <position position="172"/>
    </location>
    <ligand>
        <name>heme b</name>
        <dbReference type="ChEBI" id="CHEBI:60344"/>
    </ligand>
    <ligandPart>
        <name>Fe</name>
        <dbReference type="ChEBI" id="CHEBI:18248"/>
    </ligandPart>
</feature>
<evidence type="ECO:0000256" key="1">
    <source>
        <dbReference type="ARBA" id="ARBA00000189"/>
    </source>
</evidence>
<dbReference type="GO" id="GO:0046872">
    <property type="term" value="F:metal ion binding"/>
    <property type="evidence" value="ECO:0007669"/>
    <property type="project" value="UniProtKB-UniRule"/>
</dbReference>
<proteinExistence type="inferred from homology"/>
<protein>
    <recommendedName>
        <fullName evidence="4 15">Peroxidase</fullName>
        <ecNumber evidence="4 15">1.11.1.7</ecNumber>
    </recommendedName>
</protein>
<dbReference type="SUPFAM" id="SSF48113">
    <property type="entry name" value="Heme-dependent peroxidases"/>
    <property type="match status" value="1"/>
</dbReference>
<organism evidence="17 18">
    <name type="scientific">Marchantia polymorpha subsp. ruderalis</name>
    <dbReference type="NCBI Taxonomy" id="1480154"/>
    <lineage>
        <taxon>Eukaryota</taxon>
        <taxon>Viridiplantae</taxon>
        <taxon>Streptophyta</taxon>
        <taxon>Embryophyta</taxon>
        <taxon>Marchantiophyta</taxon>
        <taxon>Marchantiopsida</taxon>
        <taxon>Marchantiidae</taxon>
        <taxon>Marchantiales</taxon>
        <taxon>Marchantiaceae</taxon>
        <taxon>Marchantia</taxon>
    </lineage>
</organism>
<comment type="cofactor">
    <cofactor evidence="13 15">
        <name>Ca(2+)</name>
        <dbReference type="ChEBI" id="CHEBI:29108"/>
    </cofactor>
    <text evidence="13 15">Binds 2 calcium ions per subunit.</text>
</comment>
<dbReference type="EMBL" id="LVLJ01004022">
    <property type="protein sequence ID" value="OAE18720.1"/>
    <property type="molecule type" value="Genomic_DNA"/>
</dbReference>
<sequence>MGHAQLSETYYAKTCPGGAQAVAQVVNDAVRSDRRNAAALLKLQFVDCFVLGCDASILLASTKYNVAERDALPNRNLRGFWIIDQAKAALERICPEVVSCADIVALAARDAITAIGGPRWKVPLGRRDGSTSRERNAVINLPRHNMTYTQLWDNFRKYGFSEAEMIALSGAHTIGVTPCSGVTPRIYNYPGSASGADPYLNSSYVWERRWMCPNSLSTAKNLVALDVSRGGQTFDTNYYANVLQHKAVFKADDALISTWNGRNKVLDLSKSQSKFFSEFALAMEKLGRLKVTFAPYGQVRKFCSRRYGE</sequence>
<dbReference type="PANTHER" id="PTHR31517">
    <property type="match status" value="1"/>
</dbReference>
<evidence type="ECO:0000256" key="13">
    <source>
        <dbReference type="PIRSR" id="PIRSR600823-3"/>
    </source>
</evidence>
<evidence type="ECO:0000256" key="10">
    <source>
        <dbReference type="ARBA" id="ARBA00023157"/>
    </source>
</evidence>
<dbReference type="PROSITE" id="PS00435">
    <property type="entry name" value="PEROXIDASE_1"/>
    <property type="match status" value="1"/>
</dbReference>
<keyword evidence="7 13" id="KW-0479">Metal-binding</keyword>
<dbReference type="InterPro" id="IPR010255">
    <property type="entry name" value="Haem_peroxidase_sf"/>
</dbReference>
<feature type="binding site" evidence="13">
    <location>
        <position position="52"/>
    </location>
    <ligand>
        <name>Ca(2+)</name>
        <dbReference type="ChEBI" id="CHEBI:29108"/>
        <label>1</label>
    </ligand>
</feature>
<evidence type="ECO:0000256" key="3">
    <source>
        <dbReference type="ARBA" id="ARBA00006873"/>
    </source>
</evidence>
<dbReference type="GO" id="GO:0005576">
    <property type="term" value="C:extracellular region"/>
    <property type="evidence" value="ECO:0007669"/>
    <property type="project" value="UniProtKB-SubCell"/>
</dbReference>
<dbReference type="GO" id="GO:0140825">
    <property type="term" value="F:lactoperoxidase activity"/>
    <property type="evidence" value="ECO:0007669"/>
    <property type="project" value="UniProtKB-EC"/>
</dbReference>
<dbReference type="InterPro" id="IPR000823">
    <property type="entry name" value="Peroxidase_pln"/>
</dbReference>
<keyword evidence="15" id="KW-0964">Secreted</keyword>
<comment type="catalytic activity">
    <reaction evidence="1 15">
        <text>2 a phenolic donor + H2O2 = 2 a phenolic radical donor + 2 H2O</text>
        <dbReference type="Rhea" id="RHEA:56136"/>
        <dbReference type="ChEBI" id="CHEBI:15377"/>
        <dbReference type="ChEBI" id="CHEBI:16240"/>
        <dbReference type="ChEBI" id="CHEBI:139520"/>
        <dbReference type="ChEBI" id="CHEBI:139521"/>
        <dbReference type="EC" id="1.11.1.7"/>
    </reaction>
</comment>
<dbReference type="GO" id="GO:0006979">
    <property type="term" value="P:response to oxidative stress"/>
    <property type="evidence" value="ECO:0007669"/>
    <property type="project" value="UniProtKB-UniRule"/>
</dbReference>
<dbReference type="Gene3D" id="1.10.420.10">
    <property type="entry name" value="Peroxidase, domain 2"/>
    <property type="match status" value="1"/>
</dbReference>
<evidence type="ECO:0000259" key="16">
    <source>
        <dbReference type="PROSITE" id="PS50873"/>
    </source>
</evidence>
<dbReference type="InterPro" id="IPR002016">
    <property type="entry name" value="Haem_peroxidase"/>
</dbReference>
<reference evidence="17" key="1">
    <citation type="submission" date="2016-03" db="EMBL/GenBank/DDBJ databases">
        <title>Mechanisms controlling the formation of the plant cell surface in tip-growing cells are functionally conserved among land plants.</title>
        <authorList>
            <person name="Honkanen S."/>
            <person name="Jones V.A."/>
            <person name="Morieri G."/>
            <person name="Champion C."/>
            <person name="Hetherington A.J."/>
            <person name="Kelly S."/>
            <person name="Saint-Marcoux D."/>
            <person name="Proust H."/>
            <person name="Prescott H."/>
            <person name="Dolan L."/>
        </authorList>
    </citation>
    <scope>NUCLEOTIDE SEQUENCE [LARGE SCALE GENOMIC DNA]</scope>
    <source>
        <tissue evidence="17">Whole gametophyte</tissue>
    </source>
</reference>
<evidence type="ECO:0000256" key="8">
    <source>
        <dbReference type="ARBA" id="ARBA00023002"/>
    </source>
</evidence>
<evidence type="ECO:0000256" key="11">
    <source>
        <dbReference type="ARBA" id="ARBA00023324"/>
    </source>
</evidence>
<dbReference type="InterPro" id="IPR019793">
    <property type="entry name" value="Peroxidases_heam-ligand_BS"/>
</dbReference>
<accession>A0A176VD51</accession>
<dbReference type="PANTHER" id="PTHR31517:SF84">
    <property type="entry name" value="PEROXIDASE"/>
    <property type="match status" value="1"/>
</dbReference>
<evidence type="ECO:0000313" key="17">
    <source>
        <dbReference type="EMBL" id="OAE18720.1"/>
    </source>
</evidence>
<evidence type="ECO:0000256" key="4">
    <source>
        <dbReference type="ARBA" id="ARBA00012313"/>
    </source>
</evidence>
<keyword evidence="18" id="KW-1185">Reference proteome</keyword>
<dbReference type="FunFam" id="1.10.520.10:FF:000008">
    <property type="entry name" value="Peroxidase"/>
    <property type="match status" value="1"/>
</dbReference>
<feature type="binding site" evidence="12">
    <location>
        <position position="142"/>
    </location>
    <ligand>
        <name>substrate</name>
    </ligand>
</feature>
<feature type="domain" description="Plant heme peroxidase family profile" evidence="16">
    <location>
        <begin position="5"/>
        <end position="307"/>
    </location>
</feature>
<comment type="caution">
    <text evidence="17">The sequence shown here is derived from an EMBL/GenBank/DDBJ whole genome shotgun (WGS) entry which is preliminary data.</text>
</comment>
<keyword evidence="5 15" id="KW-0575">Peroxidase</keyword>
<comment type="similarity">
    <text evidence="15">Belongs to the peroxidase family. Classical plant (class III) peroxidase subfamily.</text>
</comment>
<keyword evidence="9 13" id="KW-0408">Iron</keyword>
<evidence type="ECO:0000256" key="6">
    <source>
        <dbReference type="ARBA" id="ARBA00022617"/>
    </source>
</evidence>
<dbReference type="GO" id="GO:0020037">
    <property type="term" value="F:heme binding"/>
    <property type="evidence" value="ECO:0007669"/>
    <property type="project" value="UniProtKB-UniRule"/>
</dbReference>
<dbReference type="GO" id="GO:0042744">
    <property type="term" value="P:hydrogen peroxide catabolic process"/>
    <property type="evidence" value="ECO:0007669"/>
    <property type="project" value="UniProtKB-KW"/>
</dbReference>
<keyword evidence="8 15" id="KW-0560">Oxidoreductase</keyword>
<evidence type="ECO:0000256" key="12">
    <source>
        <dbReference type="PIRSR" id="PIRSR600823-2"/>
    </source>
</evidence>
<feature type="binding site" evidence="13">
    <location>
        <position position="54"/>
    </location>
    <ligand>
        <name>Ca(2+)</name>
        <dbReference type="ChEBI" id="CHEBI:29108"/>
        <label>1</label>
    </ligand>
</feature>
<evidence type="ECO:0000256" key="14">
    <source>
        <dbReference type="PIRSR" id="PIRSR600823-5"/>
    </source>
</evidence>
<dbReference type="AlphaFoldDB" id="A0A176VD51"/>
<keyword evidence="13 15" id="KW-0106">Calcium</keyword>
<dbReference type="EC" id="1.11.1.7" evidence="4 15"/>
<comment type="function">
    <text evidence="2">Removal of H(2)O(2), oxidation of toxic reductants, biosynthesis and degradation of lignin, suberization, auxin catabolism, response to environmental stresses such as wounding, pathogen attack and oxidative stress. These functions might be dependent on each isozyme/isoform in each plant tissue.</text>
</comment>
<dbReference type="PRINTS" id="PR00461">
    <property type="entry name" value="PLPEROXIDASE"/>
</dbReference>
<evidence type="ECO:0000256" key="2">
    <source>
        <dbReference type="ARBA" id="ARBA00002322"/>
    </source>
</evidence>
<comment type="similarity">
    <text evidence="3">Belongs to the peroxidase family. Ascorbate peroxidase subfamily.</text>
</comment>
<feature type="disulfide bond" evidence="14">
    <location>
        <begin position="100"/>
        <end position="303"/>
    </location>
</feature>
<feature type="disulfide bond" evidence="14">
    <location>
        <begin position="15"/>
        <end position="94"/>
    </location>
</feature>
<dbReference type="CDD" id="cd00693">
    <property type="entry name" value="secretory_peroxidase"/>
    <property type="match status" value="1"/>
</dbReference>
<gene>
    <name evidence="17" type="ORF">AXG93_4846s1110</name>
</gene>
<keyword evidence="10 14" id="KW-1015">Disulfide bond</keyword>
<feature type="binding site" evidence="13">
    <location>
        <position position="47"/>
    </location>
    <ligand>
        <name>Ca(2+)</name>
        <dbReference type="ChEBI" id="CHEBI:29108"/>
        <label>1</label>
    </ligand>
</feature>
<comment type="cofactor">
    <cofactor evidence="13 15">
        <name>heme b</name>
        <dbReference type="ChEBI" id="CHEBI:60344"/>
    </cofactor>
    <text evidence="13 15">Binds 1 heme b (iron(II)-protoporphyrin IX) group per subunit.</text>
</comment>
<feature type="binding site" evidence="13">
    <location>
        <position position="56"/>
    </location>
    <ligand>
        <name>Ca(2+)</name>
        <dbReference type="ChEBI" id="CHEBI:29108"/>
        <label>1</label>
    </ligand>
</feature>
<keyword evidence="6 15" id="KW-0349">Heme</keyword>
<evidence type="ECO:0000256" key="5">
    <source>
        <dbReference type="ARBA" id="ARBA00022559"/>
    </source>
</evidence>
<dbReference type="PRINTS" id="PR00458">
    <property type="entry name" value="PEROXIDASE"/>
</dbReference>
<evidence type="ECO:0000256" key="7">
    <source>
        <dbReference type="ARBA" id="ARBA00022723"/>
    </source>
</evidence>
<feature type="binding site" evidence="13">
    <location>
        <position position="50"/>
    </location>
    <ligand>
        <name>Ca(2+)</name>
        <dbReference type="ChEBI" id="CHEBI:29108"/>
        <label>1</label>
    </ligand>
</feature>
<dbReference type="PROSITE" id="PS50873">
    <property type="entry name" value="PEROXIDASE_4"/>
    <property type="match status" value="1"/>
</dbReference>
<dbReference type="Gene3D" id="1.10.520.10">
    <property type="match status" value="1"/>
</dbReference>
<comment type="subcellular location">
    <subcellularLocation>
        <location evidence="15">Secreted</location>
    </subcellularLocation>
</comment>
<feature type="disulfide bond" evidence="14">
    <location>
        <begin position="179"/>
        <end position="212"/>
    </location>
</feature>
<dbReference type="FunFam" id="1.10.420.10:FF:000001">
    <property type="entry name" value="Peroxidase"/>
    <property type="match status" value="1"/>
</dbReference>
<dbReference type="Pfam" id="PF00141">
    <property type="entry name" value="peroxidase"/>
    <property type="match status" value="1"/>
</dbReference>
<feature type="disulfide bond" evidence="14">
    <location>
        <begin position="48"/>
        <end position="53"/>
    </location>
</feature>
<feature type="binding site" evidence="13">
    <location>
        <position position="68"/>
    </location>
    <ligand>
        <name>Ca(2+)</name>
        <dbReference type="ChEBI" id="CHEBI:29108"/>
        <label>1</label>
    </ligand>
</feature>
<evidence type="ECO:0000256" key="9">
    <source>
        <dbReference type="ARBA" id="ARBA00023004"/>
    </source>
</evidence>
<keyword evidence="11 15" id="KW-0376">Hydrogen peroxide</keyword>
<dbReference type="Proteomes" id="UP000077202">
    <property type="component" value="Unassembled WGS sequence"/>
</dbReference>
<dbReference type="InterPro" id="IPR033905">
    <property type="entry name" value="Secretory_peroxidase"/>
</dbReference>
<name>A0A176VD51_MARPO</name>
<evidence type="ECO:0000256" key="15">
    <source>
        <dbReference type="RuleBase" id="RU362060"/>
    </source>
</evidence>
<feature type="binding site" evidence="13">
    <location>
        <position position="173"/>
    </location>
    <ligand>
        <name>Ca(2+)</name>
        <dbReference type="ChEBI" id="CHEBI:29108"/>
        <label>2</label>
    </ligand>
</feature>
<feature type="binding site" evidence="13">
    <location>
        <position position="226"/>
    </location>
    <ligand>
        <name>Ca(2+)</name>
        <dbReference type="ChEBI" id="CHEBI:29108"/>
        <label>2</label>
    </ligand>
</feature>
<evidence type="ECO:0000313" key="18">
    <source>
        <dbReference type="Proteomes" id="UP000077202"/>
    </source>
</evidence>
<feature type="binding site" evidence="13">
    <location>
        <position position="235"/>
    </location>
    <ligand>
        <name>Ca(2+)</name>
        <dbReference type="ChEBI" id="CHEBI:29108"/>
        <label>2</label>
    </ligand>
</feature>